<organism evidence="3 4">
    <name type="scientific">Aspergillus campestris (strain IBT 28561)</name>
    <dbReference type="NCBI Taxonomy" id="1392248"/>
    <lineage>
        <taxon>Eukaryota</taxon>
        <taxon>Fungi</taxon>
        <taxon>Dikarya</taxon>
        <taxon>Ascomycota</taxon>
        <taxon>Pezizomycotina</taxon>
        <taxon>Eurotiomycetes</taxon>
        <taxon>Eurotiomycetidae</taxon>
        <taxon>Eurotiales</taxon>
        <taxon>Aspergillaceae</taxon>
        <taxon>Aspergillus</taxon>
        <taxon>Aspergillus subgen. Circumdati</taxon>
    </lineage>
</organism>
<keyword evidence="4" id="KW-1185">Reference proteome</keyword>
<reference evidence="3" key="1">
    <citation type="submission" date="2016-12" db="EMBL/GenBank/DDBJ databases">
        <title>The genomes of Aspergillus section Nigri reveals drivers in fungal speciation.</title>
        <authorList>
            <consortium name="DOE Joint Genome Institute"/>
            <person name="Vesth T.C."/>
            <person name="Nybo J."/>
            <person name="Theobald S."/>
            <person name="Brandl J."/>
            <person name="Frisvad J.C."/>
            <person name="Nielsen K.F."/>
            <person name="Lyhne E.K."/>
            <person name="Kogle M.E."/>
            <person name="Kuo A."/>
            <person name="Riley R."/>
            <person name="Clum A."/>
            <person name="Nolan M."/>
            <person name="Lipzen A."/>
            <person name="Salamov A."/>
            <person name="Henrissat B."/>
            <person name="Wiebenga A."/>
            <person name="De vries R.P."/>
            <person name="Grigoriev I.V."/>
            <person name="Mortensen U.H."/>
            <person name="Andersen M.R."/>
            <person name="Baker S.E."/>
        </authorList>
    </citation>
    <scope>NUCLEOTIDE SEQUENCE</scope>
    <source>
        <strain evidence="3">IBT 28561</strain>
    </source>
</reference>
<dbReference type="InterPro" id="IPR003615">
    <property type="entry name" value="HNH_nuc"/>
</dbReference>
<comment type="caution">
    <text evidence="3">The sequence shown here is derived from an EMBL/GenBank/DDBJ whole genome shotgun (WGS) entry which is preliminary data.</text>
</comment>
<feature type="region of interest" description="Disordered" evidence="1">
    <location>
        <begin position="341"/>
        <end position="369"/>
    </location>
</feature>
<dbReference type="AlphaFoldDB" id="A0A2I1CVG5"/>
<proteinExistence type="predicted"/>
<evidence type="ECO:0000259" key="2">
    <source>
        <dbReference type="Pfam" id="PF13391"/>
    </source>
</evidence>
<dbReference type="EMBL" id="MSFM01000011">
    <property type="protein sequence ID" value="PKY01612.1"/>
    <property type="molecule type" value="Genomic_DNA"/>
</dbReference>
<sequence>MSSQESLSPAVSSNVFATFAEAKQTLDRKLEQHQPLHPEDDTASFLRIFHKYLPLQGQVNLAEDVERCADNEELRQLAESLDTGLLRPMLAHGGTTPAVTLSPRLGVEDSIEALLSDDTQTASRSEQQLLRNHCLDRDGYQCVVTKAWSSGYDERPSDSIHAPLEAAHIIPFALGVFQENSADERYRHAMIWVNINRYFPDLRSRMGFSSEDINQEENVMMLVEGLHGQFGSFHFVLEATQTPHRYRVKTFSKFASLYLRFLPPDGFVTLTSHDGRYPLPSPILLAVHAAIGNILNLSGRGDKIEELKRHLGGMGGGLSRDGSTRVEDLLSVSKLSILSSGANRQPHPYEKQRRMPTMFPGTENQMPSS</sequence>
<dbReference type="Proteomes" id="UP000234254">
    <property type="component" value="Unassembled WGS sequence"/>
</dbReference>
<evidence type="ECO:0000313" key="4">
    <source>
        <dbReference type="Proteomes" id="UP000234254"/>
    </source>
</evidence>
<dbReference type="RefSeq" id="XP_024690206.1">
    <property type="nucleotide sequence ID" value="XM_024841990.1"/>
</dbReference>
<dbReference type="VEuPathDB" id="FungiDB:P168DRAFT_53065"/>
<dbReference type="Pfam" id="PF13391">
    <property type="entry name" value="HNH_2"/>
    <property type="match status" value="1"/>
</dbReference>
<evidence type="ECO:0000256" key="1">
    <source>
        <dbReference type="SAM" id="MobiDB-lite"/>
    </source>
</evidence>
<dbReference type="OrthoDB" id="2104739at2759"/>
<accession>A0A2I1CVG5</accession>
<evidence type="ECO:0000313" key="3">
    <source>
        <dbReference type="EMBL" id="PKY01612.1"/>
    </source>
</evidence>
<protein>
    <recommendedName>
        <fullName evidence="2">HNH nuclease domain-containing protein</fullName>
    </recommendedName>
</protein>
<gene>
    <name evidence="3" type="ORF">P168DRAFT_53065</name>
</gene>
<dbReference type="GeneID" id="36549519"/>
<feature type="domain" description="HNH nuclease" evidence="2">
    <location>
        <begin position="142"/>
        <end position="237"/>
    </location>
</feature>
<name>A0A2I1CVG5_ASPC2</name>